<evidence type="ECO:0000256" key="2">
    <source>
        <dbReference type="ARBA" id="ARBA00022723"/>
    </source>
</evidence>
<sequence length="457" mass="53617">MSELHWTRWLLQTARTWDDIKDAFSSMRVDMLDDDHRRLTEFTLELNTLIDLLERDGFNLVYIDRQRELLTHIYNFAEAHFEREERIIEKFAIPGAQTQQEQHEKFLSALQSDIDAFNSGKLTVGETLKNSILQSWANHVNYIDATTFRDGEWVEQAIHKAQQWDDIAELYCSTGLDEIDHQHRELVSAGLELKREIIQGKSPDFPMPEGEYIANKLAALLEMAQMHFTYEEDLIQGLNISGFDEHMSQHQSLAVKLTSMVSEAKVTDSEEVLSAIHSILMYWRSHINQEDYDLFQLSRWIERLIGSASSWDQVAPVIRSTGVDAIDDQHKHVTIETLRLHTFIESMRTQQIDSQTIREIDEQFELIQDMVQSHFEFEDAMMESAKLPDIASHKAYHAEFSVMLKEFHSNLRKGNMIISVEIKRRLVSWWFNHINVVDYNAFYHRREELNRLTRVET</sequence>
<evidence type="ECO:0000313" key="5">
    <source>
        <dbReference type="EMBL" id="MBB5022493.1"/>
    </source>
</evidence>
<dbReference type="Proteomes" id="UP000528322">
    <property type="component" value="Unassembled WGS sequence"/>
</dbReference>
<feature type="domain" description="Hemerythrin-like" evidence="4">
    <location>
        <begin position="174"/>
        <end position="296"/>
    </location>
</feature>
<dbReference type="PANTHER" id="PTHR37164:SF1">
    <property type="entry name" value="BACTERIOHEMERYTHRIN"/>
    <property type="match status" value="1"/>
</dbReference>
<evidence type="ECO:0000259" key="4">
    <source>
        <dbReference type="Pfam" id="PF01814"/>
    </source>
</evidence>
<organism evidence="5 6">
    <name type="scientific">Desulfurispira natronophila</name>
    <dbReference type="NCBI Taxonomy" id="682562"/>
    <lineage>
        <taxon>Bacteria</taxon>
        <taxon>Pseudomonadati</taxon>
        <taxon>Chrysiogenota</taxon>
        <taxon>Chrysiogenia</taxon>
        <taxon>Chrysiogenales</taxon>
        <taxon>Chrysiogenaceae</taxon>
        <taxon>Desulfurispira</taxon>
    </lineage>
</organism>
<dbReference type="EMBL" id="JACHID010000011">
    <property type="protein sequence ID" value="MBB5022493.1"/>
    <property type="molecule type" value="Genomic_DNA"/>
</dbReference>
<dbReference type="Gene3D" id="1.20.120.50">
    <property type="entry name" value="Hemerythrin-like"/>
    <property type="match status" value="3"/>
</dbReference>
<protein>
    <submittedName>
        <fullName evidence="5">Hemerythrin-like metal-binding protein</fullName>
    </submittedName>
</protein>
<keyword evidence="2" id="KW-0479">Metal-binding</keyword>
<dbReference type="InterPro" id="IPR035938">
    <property type="entry name" value="Hemerythrin-like_sf"/>
</dbReference>
<dbReference type="SUPFAM" id="SSF47188">
    <property type="entry name" value="Hemerythrin-like"/>
    <property type="match status" value="3"/>
</dbReference>
<dbReference type="NCBIfam" id="TIGR02481">
    <property type="entry name" value="hemeryth_dom"/>
    <property type="match status" value="2"/>
</dbReference>
<evidence type="ECO:0000313" key="6">
    <source>
        <dbReference type="Proteomes" id="UP000528322"/>
    </source>
</evidence>
<name>A0A7W7Y5L4_9BACT</name>
<accession>A0A7W7Y5L4</accession>
<comment type="caution">
    <text evidence="5">The sequence shown here is derived from an EMBL/GenBank/DDBJ whole genome shotgun (WGS) entry which is preliminary data.</text>
</comment>
<keyword evidence="6" id="KW-1185">Reference proteome</keyword>
<proteinExistence type="inferred from homology"/>
<dbReference type="CDD" id="cd12107">
    <property type="entry name" value="Hemerythrin"/>
    <property type="match status" value="3"/>
</dbReference>
<evidence type="ECO:0000256" key="1">
    <source>
        <dbReference type="ARBA" id="ARBA00010587"/>
    </source>
</evidence>
<feature type="domain" description="Hemerythrin-like" evidence="4">
    <location>
        <begin position="29"/>
        <end position="141"/>
    </location>
</feature>
<gene>
    <name evidence="5" type="ORF">HNR37_001830</name>
</gene>
<evidence type="ECO:0000256" key="3">
    <source>
        <dbReference type="ARBA" id="ARBA00023004"/>
    </source>
</evidence>
<dbReference type="InterPro" id="IPR050669">
    <property type="entry name" value="Hemerythrin"/>
</dbReference>
<feature type="domain" description="Hemerythrin-like" evidence="4">
    <location>
        <begin position="321"/>
        <end position="436"/>
    </location>
</feature>
<comment type="similarity">
    <text evidence="1">Belongs to the hemerythrin family.</text>
</comment>
<reference evidence="5 6" key="1">
    <citation type="submission" date="2020-08" db="EMBL/GenBank/DDBJ databases">
        <title>Genomic Encyclopedia of Type Strains, Phase IV (KMG-IV): sequencing the most valuable type-strain genomes for metagenomic binning, comparative biology and taxonomic classification.</title>
        <authorList>
            <person name="Goeker M."/>
        </authorList>
    </citation>
    <scope>NUCLEOTIDE SEQUENCE [LARGE SCALE GENOMIC DNA]</scope>
    <source>
        <strain evidence="5 6">DSM 22071</strain>
    </source>
</reference>
<dbReference type="AlphaFoldDB" id="A0A7W7Y5L4"/>
<dbReference type="Pfam" id="PF01814">
    <property type="entry name" value="Hemerythrin"/>
    <property type="match status" value="3"/>
</dbReference>
<dbReference type="RefSeq" id="WP_183733096.1">
    <property type="nucleotide sequence ID" value="NZ_JACHID010000011.1"/>
</dbReference>
<dbReference type="InterPro" id="IPR012827">
    <property type="entry name" value="Hemerythrin_metal-bd"/>
</dbReference>
<dbReference type="GO" id="GO:0046872">
    <property type="term" value="F:metal ion binding"/>
    <property type="evidence" value="ECO:0007669"/>
    <property type="project" value="UniProtKB-KW"/>
</dbReference>
<dbReference type="InterPro" id="IPR012312">
    <property type="entry name" value="Hemerythrin-like"/>
</dbReference>
<dbReference type="PANTHER" id="PTHR37164">
    <property type="entry name" value="BACTERIOHEMERYTHRIN"/>
    <property type="match status" value="1"/>
</dbReference>
<keyword evidence="3" id="KW-0408">Iron</keyword>